<sequence length="375" mass="45258">MNEENNQCCAVIHGDKRCLNQTINHTNHCSEHLSIANKLYVNYKKICDTAYNLEIDKPISNPNEKFNYLYECYLWFNRAFHARLKHRRYAFVPECYDEGHNKQFTYILDKMNKCEVMLEEMHRLNEEIKQDRQQDRQQDQEEHLEEPPNKHNIIESIPETIKKNKVKRENNEKEENRLIDKYYNENKERLEKRDNLNYVCFNVIVSLLESVVDTDEINMFEITVLIHHLTLKLYRFGYFEEDYMPEKCKDCKCNNYVSYDERLACGCIFQNNTLDKYFNLMSDATIKKFCEIILLNKQKLLPLVGDLVSLYESYQEELLIKTRVRIKWSKKSSRLKLKPCLDPEPEKMSKIMARMRMKKKHYVEKFGNEYYSDDE</sequence>
<name>A0A1V0SKC9_9VIRU</name>
<gene>
    <name evidence="2" type="ORF">Klosneuvirus_3_298</name>
</gene>
<organism evidence="2">
    <name type="scientific">Klosneuvirus KNV1</name>
    <dbReference type="NCBI Taxonomy" id="1977640"/>
    <lineage>
        <taxon>Viruses</taxon>
        <taxon>Varidnaviria</taxon>
        <taxon>Bamfordvirae</taxon>
        <taxon>Nucleocytoviricota</taxon>
        <taxon>Megaviricetes</taxon>
        <taxon>Imitervirales</taxon>
        <taxon>Mimiviridae</taxon>
        <taxon>Klosneuvirinae</taxon>
        <taxon>Klosneuvirus</taxon>
    </lineage>
</organism>
<accession>A0A1V0SKC9</accession>
<feature type="compositionally biased region" description="Basic and acidic residues" evidence="1">
    <location>
        <begin position="128"/>
        <end position="153"/>
    </location>
</feature>
<protein>
    <submittedName>
        <fullName evidence="2">Uncharacterized protein</fullName>
    </submittedName>
</protein>
<evidence type="ECO:0000256" key="1">
    <source>
        <dbReference type="SAM" id="MobiDB-lite"/>
    </source>
</evidence>
<proteinExistence type="predicted"/>
<feature type="region of interest" description="Disordered" evidence="1">
    <location>
        <begin position="128"/>
        <end position="157"/>
    </location>
</feature>
<evidence type="ECO:0000313" key="2">
    <source>
        <dbReference type="EMBL" id="ARF12163.1"/>
    </source>
</evidence>
<reference evidence="2" key="1">
    <citation type="journal article" date="2017" name="Science">
        <title>Giant viruses with an expanded complement of translation system components.</title>
        <authorList>
            <person name="Schulz F."/>
            <person name="Yutin N."/>
            <person name="Ivanova N.N."/>
            <person name="Ortega D.R."/>
            <person name="Lee T.K."/>
            <person name="Vierheilig J."/>
            <person name="Daims H."/>
            <person name="Horn M."/>
            <person name="Wagner M."/>
            <person name="Jensen G.J."/>
            <person name="Kyrpides N.C."/>
            <person name="Koonin E.V."/>
            <person name="Woyke T."/>
        </authorList>
    </citation>
    <scope>NUCLEOTIDE SEQUENCE</scope>
    <source>
        <strain evidence="2">KNV1</strain>
    </source>
</reference>
<dbReference type="EMBL" id="KY684110">
    <property type="protein sequence ID" value="ARF12163.1"/>
    <property type="molecule type" value="Genomic_DNA"/>
</dbReference>